<proteinExistence type="predicted"/>
<protein>
    <submittedName>
        <fullName evidence="1">Uncharacterized protein</fullName>
    </submittedName>
</protein>
<gene>
    <name evidence="1" type="ORF">HQ399_04925</name>
</gene>
<accession>A0ABD7EKP6</accession>
<name>A0ABD7EKP6_AERJA</name>
<reference evidence="1 2" key="1">
    <citation type="journal article" date="2021" name="Front. Microbiol.">
        <title>Prevalence and Genetic Analysis of Chromosomal mcr-3/7 in Aeromonas From U.S. Animal-Derived Samples.</title>
        <authorList>
            <person name="Wang Y."/>
            <person name="Hou N."/>
            <person name="Rasooly R."/>
            <person name="Gu Y."/>
            <person name="He X."/>
        </authorList>
    </citation>
    <scope>NUCLEOTIDE SEQUENCE [LARGE SCALE GENOMIC DNA]</scope>
    <source>
        <strain evidence="1 2">4608</strain>
    </source>
</reference>
<sequence>MFVDSAYSDELFKRQATVDRLDAERKAMLHQPQFSFEERYAKTKEYTEAYNALNDFVLPRINVRD</sequence>
<dbReference type="RefSeq" id="WP_215803026.1">
    <property type="nucleotide sequence ID" value="NZ_CP053881.1"/>
</dbReference>
<dbReference type="AlphaFoldDB" id="A0ABD7EKP6"/>
<dbReference type="EMBL" id="CP053881">
    <property type="protein sequence ID" value="QWL61627.1"/>
    <property type="molecule type" value="Genomic_DNA"/>
</dbReference>
<evidence type="ECO:0000313" key="1">
    <source>
        <dbReference type="EMBL" id="QWL61627.1"/>
    </source>
</evidence>
<evidence type="ECO:0000313" key="2">
    <source>
        <dbReference type="Proteomes" id="UP000679312"/>
    </source>
</evidence>
<dbReference type="Proteomes" id="UP000679312">
    <property type="component" value="Chromosome"/>
</dbReference>
<organism evidence="1 2">
    <name type="scientific">Aeromonas jandaei</name>
    <dbReference type="NCBI Taxonomy" id="650"/>
    <lineage>
        <taxon>Bacteria</taxon>
        <taxon>Pseudomonadati</taxon>
        <taxon>Pseudomonadota</taxon>
        <taxon>Gammaproteobacteria</taxon>
        <taxon>Aeromonadales</taxon>
        <taxon>Aeromonadaceae</taxon>
        <taxon>Aeromonas</taxon>
    </lineage>
</organism>